<gene>
    <name evidence="1" type="ORF">MM415B06107_0001</name>
</gene>
<proteinExistence type="predicted"/>
<organism evidence="1">
    <name type="scientific">viral metagenome</name>
    <dbReference type="NCBI Taxonomy" id="1070528"/>
    <lineage>
        <taxon>unclassified sequences</taxon>
        <taxon>metagenomes</taxon>
        <taxon>organismal metagenomes</taxon>
    </lineage>
</organism>
<evidence type="ECO:0000313" key="1">
    <source>
        <dbReference type="EMBL" id="QJA97570.1"/>
    </source>
</evidence>
<dbReference type="EMBL" id="MT143506">
    <property type="protein sequence ID" value="QJA97570.1"/>
    <property type="molecule type" value="Genomic_DNA"/>
</dbReference>
<reference evidence="1" key="1">
    <citation type="submission" date="2020-03" db="EMBL/GenBank/DDBJ databases">
        <title>The deep terrestrial virosphere.</title>
        <authorList>
            <person name="Holmfeldt K."/>
            <person name="Nilsson E."/>
            <person name="Simone D."/>
            <person name="Lopez-Fernandez M."/>
            <person name="Wu X."/>
            <person name="de Brujin I."/>
            <person name="Lundin D."/>
            <person name="Andersson A."/>
            <person name="Bertilsson S."/>
            <person name="Dopson M."/>
        </authorList>
    </citation>
    <scope>NUCLEOTIDE SEQUENCE</scope>
    <source>
        <strain evidence="1">MM415B06107</strain>
    </source>
</reference>
<sequence>MSNEADRKAAVDMVARLVPDVFSRPAIRKEGSQSPEITPLWRTESMVAAVAYAIDYGREQAAQSNRSGT</sequence>
<name>A0A6M3LQW4_9ZZZZ</name>
<accession>A0A6M3LQW4</accession>
<dbReference type="AlphaFoldDB" id="A0A6M3LQW4"/>
<protein>
    <submittedName>
        <fullName evidence="1">Uncharacterized protein</fullName>
    </submittedName>
</protein>